<reference evidence="2 3" key="1">
    <citation type="submission" date="2016-07" db="EMBL/GenBank/DDBJ databases">
        <title>Draft genome of the white-rot fungus Obba rivulosa 3A-2.</title>
        <authorList>
            <consortium name="DOE Joint Genome Institute"/>
            <person name="Miettinen O."/>
            <person name="Riley R."/>
            <person name="Acob R."/>
            <person name="Barry K."/>
            <person name="Cullen D."/>
            <person name="De Vries R."/>
            <person name="Hainaut M."/>
            <person name="Hatakka A."/>
            <person name="Henrissat B."/>
            <person name="Hilden K."/>
            <person name="Kuo R."/>
            <person name="Labutti K."/>
            <person name="Lipzen A."/>
            <person name="Makela M.R."/>
            <person name="Sandor L."/>
            <person name="Spatafora J.W."/>
            <person name="Grigoriev I.V."/>
            <person name="Hibbett D.S."/>
        </authorList>
    </citation>
    <scope>NUCLEOTIDE SEQUENCE [LARGE SCALE GENOMIC DNA]</scope>
    <source>
        <strain evidence="2 3">3A-2</strain>
    </source>
</reference>
<evidence type="ECO:0000313" key="3">
    <source>
        <dbReference type="Proteomes" id="UP000250043"/>
    </source>
</evidence>
<gene>
    <name evidence="2" type="ORF">OBBRIDRAFT_46559</name>
</gene>
<protein>
    <submittedName>
        <fullName evidence="2">Uncharacterized protein</fullName>
    </submittedName>
</protein>
<feature type="region of interest" description="Disordered" evidence="1">
    <location>
        <begin position="473"/>
        <end position="495"/>
    </location>
</feature>
<dbReference type="OrthoDB" id="2803918at2759"/>
<proteinExistence type="predicted"/>
<evidence type="ECO:0000256" key="1">
    <source>
        <dbReference type="SAM" id="MobiDB-lite"/>
    </source>
</evidence>
<dbReference type="Proteomes" id="UP000250043">
    <property type="component" value="Unassembled WGS sequence"/>
</dbReference>
<sequence>MMAVLQEPTLAHRLRLAIAFTALRHKPPEQSYEAYVLDLQEKFPCTGAQPEPPWRERALELEKKLENLKRKYEEEHIELISLRETRAGPDTAEPASSASTGTTKKKQKKKASQQTQSDAPADPPPRPPTKLTLRAVLLDPKIKSILPQISSNDNVFSSLEALDTLLALHETKRSAVPHVLLLSTSNRALSALDVLIASAISFQSPRAITLLDALNSLVPRFLTSVLPLLTLPANPPAKTHSKQKWKKHKAPEDCRSVVGEAERVADELLGRIVARILAPLVHAFASLSMQYLLAVLPASSKASRQPPSSSSTAASSDAGQALDIRPDAYALFTAALDALDACAPAEPHAQARAMRAGLRSVKRVLALEAARELAKLYAEPGDSAAPLDAGRARNTAPRDAAQKHAARIAKLARRDAAWYLCAVLGRVLSPAGDAPSEGGSPGEGSACTQLLDDAVWEVLAGLLRDSKKSAGQFWEAGSEEGEENSDEAGPADSGCARMGEVERGMLLAVLEKAWMH</sequence>
<accession>A0A8E2ATG3</accession>
<feature type="region of interest" description="Disordered" evidence="1">
    <location>
        <begin position="83"/>
        <end position="131"/>
    </location>
</feature>
<dbReference type="EMBL" id="KV722438">
    <property type="protein sequence ID" value="OCH88969.1"/>
    <property type="molecule type" value="Genomic_DNA"/>
</dbReference>
<keyword evidence="3" id="KW-1185">Reference proteome</keyword>
<feature type="compositionally biased region" description="Acidic residues" evidence="1">
    <location>
        <begin position="477"/>
        <end position="486"/>
    </location>
</feature>
<dbReference type="AlphaFoldDB" id="A0A8E2ATG3"/>
<evidence type="ECO:0000313" key="2">
    <source>
        <dbReference type="EMBL" id="OCH88969.1"/>
    </source>
</evidence>
<name>A0A8E2ATG3_9APHY</name>
<organism evidence="2 3">
    <name type="scientific">Obba rivulosa</name>
    <dbReference type="NCBI Taxonomy" id="1052685"/>
    <lineage>
        <taxon>Eukaryota</taxon>
        <taxon>Fungi</taxon>
        <taxon>Dikarya</taxon>
        <taxon>Basidiomycota</taxon>
        <taxon>Agaricomycotina</taxon>
        <taxon>Agaricomycetes</taxon>
        <taxon>Polyporales</taxon>
        <taxon>Gelatoporiaceae</taxon>
        <taxon>Obba</taxon>
    </lineage>
</organism>